<dbReference type="GO" id="GO:0006749">
    <property type="term" value="P:glutathione metabolic process"/>
    <property type="evidence" value="ECO:0007669"/>
    <property type="project" value="TreeGrafter"/>
</dbReference>
<evidence type="ECO:0000256" key="1">
    <source>
        <dbReference type="ARBA" id="ARBA00010128"/>
    </source>
</evidence>
<dbReference type="InterPro" id="IPR010987">
    <property type="entry name" value="Glutathione-S-Trfase_C-like"/>
</dbReference>
<dbReference type="SFLD" id="SFLDG01154">
    <property type="entry name" value="Main.5:_Phi-like"/>
    <property type="match status" value="1"/>
</dbReference>
<dbReference type="InterPro" id="IPR036249">
    <property type="entry name" value="Thioredoxin-like_sf"/>
</dbReference>
<name>A0AA88H0W0_NAELO</name>
<feature type="domain" description="GST N-terminal" evidence="5">
    <location>
        <begin position="1"/>
        <end position="82"/>
    </location>
</feature>
<dbReference type="EMBL" id="PYSW02000001">
    <property type="protein sequence ID" value="KAG2394154.1"/>
    <property type="molecule type" value="Genomic_DNA"/>
</dbReference>
<dbReference type="PANTHER" id="PTHR43900">
    <property type="entry name" value="GLUTATHIONE S-TRANSFERASE RHO"/>
    <property type="match status" value="1"/>
</dbReference>
<dbReference type="InterPro" id="IPR004045">
    <property type="entry name" value="Glutathione_S-Trfase_N"/>
</dbReference>
<dbReference type="GO" id="GO:0009636">
    <property type="term" value="P:response to toxic substance"/>
    <property type="evidence" value="ECO:0007669"/>
    <property type="project" value="UniProtKB-ARBA"/>
</dbReference>
<dbReference type="PROSITE" id="PS50404">
    <property type="entry name" value="GST_NTER"/>
    <property type="match status" value="1"/>
</dbReference>
<dbReference type="PANTHER" id="PTHR43900:SF3">
    <property type="entry name" value="GLUTATHIONE S-TRANSFERASE RHO"/>
    <property type="match status" value="1"/>
</dbReference>
<organism evidence="7 8">
    <name type="scientific">Naegleria lovaniensis</name>
    <name type="common">Amoeba</name>
    <dbReference type="NCBI Taxonomy" id="51637"/>
    <lineage>
        <taxon>Eukaryota</taxon>
        <taxon>Discoba</taxon>
        <taxon>Heterolobosea</taxon>
        <taxon>Tetramitia</taxon>
        <taxon>Eutetramitia</taxon>
        <taxon>Vahlkampfiidae</taxon>
        <taxon>Naegleria</taxon>
    </lineage>
</organism>
<dbReference type="AlphaFoldDB" id="A0AA88H0W0"/>
<dbReference type="Pfam" id="PF02798">
    <property type="entry name" value="GST_N"/>
    <property type="match status" value="1"/>
</dbReference>
<proteinExistence type="inferred from homology"/>
<gene>
    <name evidence="7" type="ORF">C9374_003918</name>
</gene>
<dbReference type="SUPFAM" id="SSF52833">
    <property type="entry name" value="Thioredoxin-like"/>
    <property type="match status" value="1"/>
</dbReference>
<dbReference type="InterPro" id="IPR004046">
    <property type="entry name" value="GST_C"/>
</dbReference>
<evidence type="ECO:0000259" key="5">
    <source>
        <dbReference type="PROSITE" id="PS50404"/>
    </source>
</evidence>
<dbReference type="RefSeq" id="XP_044556048.1">
    <property type="nucleotide sequence ID" value="XM_044693499.1"/>
</dbReference>
<dbReference type="SFLD" id="SFLDG00358">
    <property type="entry name" value="Main_(cytGST)"/>
    <property type="match status" value="1"/>
</dbReference>
<feature type="domain" description="GST C-terminal" evidence="6">
    <location>
        <begin position="91"/>
        <end position="225"/>
    </location>
</feature>
<evidence type="ECO:0000256" key="4">
    <source>
        <dbReference type="ARBA" id="ARBA00047960"/>
    </source>
</evidence>
<dbReference type="Proteomes" id="UP000816034">
    <property type="component" value="Unassembled WGS sequence"/>
</dbReference>
<sequence length="225" mass="25986">MALKLYGHYFSSNVQRVVVVLKEKNLDFELLPVDMMNGEHKSEAYLSKQPFGVIPVLDDDGFLVYESRAICRYLEAKFKDRGTPLIPSTEDIQAFGLFEQGASIETSYFDPTVHGLAMELFFKKMFHLGDTDPERVKILSQKLVTYLDAYERILSKQEYIGGNALTLADLFHLPVGRSLFHPQVNMAHVMMERPHVKAWWEKISSRESWKQTVQLAEAQNFEYKK</sequence>
<protein>
    <recommendedName>
        <fullName evidence="2">glutathione transferase</fullName>
        <ecNumber evidence="2">2.5.1.18</ecNumber>
    </recommendedName>
</protein>
<dbReference type="FunFam" id="3.40.30.10:FF:000016">
    <property type="entry name" value="Glutathione S-transferase F2"/>
    <property type="match status" value="1"/>
</dbReference>
<dbReference type="InterPro" id="IPR040079">
    <property type="entry name" value="Glutathione_S-Trfase"/>
</dbReference>
<keyword evidence="8" id="KW-1185">Reference proteome</keyword>
<evidence type="ECO:0000259" key="6">
    <source>
        <dbReference type="PROSITE" id="PS50405"/>
    </source>
</evidence>
<dbReference type="Pfam" id="PF00043">
    <property type="entry name" value="GST_C"/>
    <property type="match status" value="1"/>
</dbReference>
<evidence type="ECO:0000313" key="8">
    <source>
        <dbReference type="Proteomes" id="UP000816034"/>
    </source>
</evidence>
<evidence type="ECO:0000256" key="2">
    <source>
        <dbReference type="ARBA" id="ARBA00012452"/>
    </source>
</evidence>
<dbReference type="InterPro" id="IPR036282">
    <property type="entry name" value="Glutathione-S-Trfase_C_sf"/>
</dbReference>
<accession>A0AA88H0W0</accession>
<dbReference type="FunFam" id="1.20.1050.10:FF:000004">
    <property type="entry name" value="Glutathione S-transferase F2"/>
    <property type="match status" value="1"/>
</dbReference>
<keyword evidence="3" id="KW-0808">Transferase</keyword>
<comment type="catalytic activity">
    <reaction evidence="4">
        <text>RX + glutathione = an S-substituted glutathione + a halide anion + H(+)</text>
        <dbReference type="Rhea" id="RHEA:16437"/>
        <dbReference type="ChEBI" id="CHEBI:15378"/>
        <dbReference type="ChEBI" id="CHEBI:16042"/>
        <dbReference type="ChEBI" id="CHEBI:17792"/>
        <dbReference type="ChEBI" id="CHEBI:57925"/>
        <dbReference type="ChEBI" id="CHEBI:90779"/>
        <dbReference type="EC" id="2.5.1.18"/>
    </reaction>
</comment>
<evidence type="ECO:0000256" key="3">
    <source>
        <dbReference type="ARBA" id="ARBA00022679"/>
    </source>
</evidence>
<dbReference type="Gene3D" id="1.20.1050.10">
    <property type="match status" value="1"/>
</dbReference>
<dbReference type="EC" id="2.5.1.18" evidence="2"/>
<dbReference type="GO" id="GO:0043295">
    <property type="term" value="F:glutathione binding"/>
    <property type="evidence" value="ECO:0007669"/>
    <property type="project" value="TreeGrafter"/>
</dbReference>
<dbReference type="SFLD" id="SFLDS00019">
    <property type="entry name" value="Glutathione_Transferase_(cytos"/>
    <property type="match status" value="1"/>
</dbReference>
<dbReference type="GO" id="GO:0005737">
    <property type="term" value="C:cytoplasm"/>
    <property type="evidence" value="ECO:0007669"/>
    <property type="project" value="TreeGrafter"/>
</dbReference>
<dbReference type="GO" id="GO:0004364">
    <property type="term" value="F:glutathione transferase activity"/>
    <property type="evidence" value="ECO:0007669"/>
    <property type="project" value="UniProtKB-EC"/>
</dbReference>
<reference evidence="7 8" key="1">
    <citation type="journal article" date="2018" name="BMC Genomics">
        <title>The genome of Naegleria lovaniensis, the basis for a comparative approach to unravel pathogenicity factors of the human pathogenic amoeba N. fowleri.</title>
        <authorList>
            <person name="Liechti N."/>
            <person name="Schurch N."/>
            <person name="Bruggmann R."/>
            <person name="Wittwer M."/>
        </authorList>
    </citation>
    <scope>NUCLEOTIDE SEQUENCE [LARGE SCALE GENOMIC DNA]</scope>
    <source>
        <strain evidence="7 8">ATCC 30569</strain>
    </source>
</reference>
<dbReference type="Gene3D" id="3.40.30.10">
    <property type="entry name" value="Glutaredoxin"/>
    <property type="match status" value="1"/>
</dbReference>
<comment type="similarity">
    <text evidence="1">Belongs to the GST superfamily. Phi family.</text>
</comment>
<dbReference type="SUPFAM" id="SSF47616">
    <property type="entry name" value="GST C-terminal domain-like"/>
    <property type="match status" value="1"/>
</dbReference>
<dbReference type="CDD" id="cd03053">
    <property type="entry name" value="GST_N_Phi"/>
    <property type="match status" value="1"/>
</dbReference>
<dbReference type="GeneID" id="68096373"/>
<evidence type="ECO:0000313" key="7">
    <source>
        <dbReference type="EMBL" id="KAG2394154.1"/>
    </source>
</evidence>
<dbReference type="PROSITE" id="PS50405">
    <property type="entry name" value="GST_CTER"/>
    <property type="match status" value="1"/>
</dbReference>
<comment type="caution">
    <text evidence="7">The sequence shown here is derived from an EMBL/GenBank/DDBJ whole genome shotgun (WGS) entry which is preliminary data.</text>
</comment>